<evidence type="ECO:0000259" key="9">
    <source>
        <dbReference type="Pfam" id="PF06826"/>
    </source>
</evidence>
<dbReference type="GO" id="GO:0005886">
    <property type="term" value="C:plasma membrane"/>
    <property type="evidence" value="ECO:0007669"/>
    <property type="project" value="UniProtKB-SubCell"/>
</dbReference>
<evidence type="ECO:0000256" key="1">
    <source>
        <dbReference type="ARBA" id="ARBA00004651"/>
    </source>
</evidence>
<feature type="transmembrane region" description="Helical" evidence="8">
    <location>
        <begin position="29"/>
        <end position="47"/>
    </location>
</feature>
<comment type="similarity">
    <text evidence="2">Belongs to the AAE transporter (TC 2.A.81) family.</text>
</comment>
<keyword evidence="7 8" id="KW-0472">Membrane</keyword>
<evidence type="ECO:0000313" key="11">
    <source>
        <dbReference type="Proteomes" id="UP000251485"/>
    </source>
</evidence>
<evidence type="ECO:0000256" key="4">
    <source>
        <dbReference type="ARBA" id="ARBA00022475"/>
    </source>
</evidence>
<accession>A0A2X2C240</accession>
<evidence type="ECO:0000256" key="5">
    <source>
        <dbReference type="ARBA" id="ARBA00022692"/>
    </source>
</evidence>
<evidence type="ECO:0000256" key="3">
    <source>
        <dbReference type="ARBA" id="ARBA00022448"/>
    </source>
</evidence>
<keyword evidence="4" id="KW-1003">Cell membrane</keyword>
<dbReference type="Pfam" id="PF06826">
    <property type="entry name" value="Asp-Al_Ex"/>
    <property type="match status" value="1"/>
</dbReference>
<dbReference type="InterPro" id="IPR050144">
    <property type="entry name" value="AAE_transporter"/>
</dbReference>
<dbReference type="PANTHER" id="PTHR30445:SF3">
    <property type="entry name" value="TRANSPORT PROTEIN YIDE-RELATED"/>
    <property type="match status" value="1"/>
</dbReference>
<sequence>MSDIALTMVMLSLAGALGLWIGNVKIYRVSLGIGGVLFGGIIVGHLAQRYGLVLNTQILHFIQEFGLILFVYTIGIQVGPGFFLFFTCIWA</sequence>
<evidence type="ECO:0000256" key="8">
    <source>
        <dbReference type="SAM" id="Phobius"/>
    </source>
</evidence>
<keyword evidence="3" id="KW-0813">Transport</keyword>
<dbReference type="InterPro" id="IPR006512">
    <property type="entry name" value="YidE_YbjL"/>
</dbReference>
<dbReference type="PANTHER" id="PTHR30445">
    <property type="entry name" value="K(+)_H(+) ANTIPORTER SUBUNIT KHTT"/>
    <property type="match status" value="1"/>
</dbReference>
<protein>
    <submittedName>
        <fullName evidence="10">Putative transporter</fullName>
    </submittedName>
</protein>
<dbReference type="Proteomes" id="UP000251485">
    <property type="component" value="Unassembled WGS sequence"/>
</dbReference>
<feature type="domain" description="YidE/YbjL duplication" evidence="9">
    <location>
        <begin position="11"/>
        <end position="84"/>
    </location>
</feature>
<keyword evidence="6 8" id="KW-1133">Transmembrane helix</keyword>
<evidence type="ECO:0000256" key="7">
    <source>
        <dbReference type="ARBA" id="ARBA00023136"/>
    </source>
</evidence>
<feature type="transmembrane region" description="Helical" evidence="8">
    <location>
        <begin position="67"/>
        <end position="90"/>
    </location>
</feature>
<gene>
    <name evidence="10" type="ORF">NCTC10975_03987</name>
</gene>
<evidence type="ECO:0000256" key="2">
    <source>
        <dbReference type="ARBA" id="ARBA00009854"/>
    </source>
</evidence>
<evidence type="ECO:0000313" key="10">
    <source>
        <dbReference type="EMBL" id="SPZ01343.1"/>
    </source>
</evidence>
<dbReference type="EMBL" id="UAUE01000027">
    <property type="protein sequence ID" value="SPZ01343.1"/>
    <property type="molecule type" value="Genomic_DNA"/>
</dbReference>
<name>A0A2X2C240_PROMI</name>
<proteinExistence type="inferred from homology"/>
<dbReference type="AlphaFoldDB" id="A0A2X2C240"/>
<feature type="transmembrane region" description="Helical" evidence="8">
    <location>
        <begin position="6"/>
        <end position="22"/>
    </location>
</feature>
<evidence type="ECO:0000256" key="6">
    <source>
        <dbReference type="ARBA" id="ARBA00022989"/>
    </source>
</evidence>
<keyword evidence="5 8" id="KW-0812">Transmembrane</keyword>
<comment type="subcellular location">
    <subcellularLocation>
        <location evidence="1">Cell membrane</location>
        <topology evidence="1">Multi-pass membrane protein</topology>
    </subcellularLocation>
</comment>
<organism evidence="10 11">
    <name type="scientific">Proteus mirabilis</name>
    <dbReference type="NCBI Taxonomy" id="584"/>
    <lineage>
        <taxon>Bacteria</taxon>
        <taxon>Pseudomonadati</taxon>
        <taxon>Pseudomonadota</taxon>
        <taxon>Gammaproteobacteria</taxon>
        <taxon>Enterobacterales</taxon>
        <taxon>Morganellaceae</taxon>
        <taxon>Proteus</taxon>
    </lineage>
</organism>
<reference evidence="10 11" key="1">
    <citation type="submission" date="2018-06" db="EMBL/GenBank/DDBJ databases">
        <authorList>
            <consortium name="Pathogen Informatics"/>
            <person name="Doyle S."/>
        </authorList>
    </citation>
    <scope>NUCLEOTIDE SEQUENCE [LARGE SCALE GENOMIC DNA]</scope>
    <source>
        <strain evidence="10 11">NCTC10975</strain>
    </source>
</reference>